<name>A0A7T7AIN8_9BURK</name>
<dbReference type="Pfam" id="PF14378">
    <property type="entry name" value="PAP2_3"/>
    <property type="match status" value="1"/>
</dbReference>
<dbReference type="GO" id="GO:0016020">
    <property type="term" value="C:membrane"/>
    <property type="evidence" value="ECO:0007669"/>
    <property type="project" value="UniProtKB-SubCell"/>
</dbReference>
<sequence length="114" mass="12626">MMGVDIRLRVQDLPVRLAWQIQHLAASRVVVTIYESYIPQALLTIAVLGSAKRDRDLTEFLLLFVGIAVVTVLLSAPFPASNPMIHFGLQGPYDDSLVSLFQTLRDGSLKAFDL</sequence>
<proteinExistence type="predicted"/>
<accession>A0A7T7AIN8</accession>
<evidence type="ECO:0000313" key="4">
    <source>
        <dbReference type="Proteomes" id="UP000596205"/>
    </source>
</evidence>
<dbReference type="InterPro" id="IPR026841">
    <property type="entry name" value="Aur1/Ipt1"/>
</dbReference>
<keyword evidence="1" id="KW-0472">Membrane</keyword>
<feature type="transmembrane region" description="Helical" evidence="1">
    <location>
        <begin position="60"/>
        <end position="80"/>
    </location>
</feature>
<gene>
    <name evidence="3" type="ORF">JFN94_08005</name>
</gene>
<reference evidence="3 4" key="1">
    <citation type="submission" date="2020-12" db="EMBL/GenBank/DDBJ databases">
        <title>Complete genome sequence of Burkholderia anthina BJQ0011.</title>
        <authorList>
            <person name="Xu Y."/>
        </authorList>
    </citation>
    <scope>NUCLEOTIDE SEQUENCE [LARGE SCALE GENOMIC DNA]</scope>
    <source>
        <strain evidence="3 4">BJQ0011</strain>
    </source>
</reference>
<organism evidence="3 4">
    <name type="scientific">Burkholderia anthina</name>
    <dbReference type="NCBI Taxonomy" id="179879"/>
    <lineage>
        <taxon>Bacteria</taxon>
        <taxon>Pseudomonadati</taxon>
        <taxon>Pseudomonadota</taxon>
        <taxon>Betaproteobacteria</taxon>
        <taxon>Burkholderiales</taxon>
        <taxon>Burkholderiaceae</taxon>
        <taxon>Burkholderia</taxon>
        <taxon>Burkholderia cepacia complex</taxon>
    </lineage>
</organism>
<keyword evidence="1" id="KW-0812">Transmembrane</keyword>
<evidence type="ECO:0000259" key="2">
    <source>
        <dbReference type="Pfam" id="PF14378"/>
    </source>
</evidence>
<evidence type="ECO:0000256" key="1">
    <source>
        <dbReference type="SAM" id="Phobius"/>
    </source>
</evidence>
<keyword evidence="1" id="KW-1133">Transmembrane helix</keyword>
<feature type="domain" description="Inositolphosphotransferase Aur1/Ipt1" evidence="2">
    <location>
        <begin position="18"/>
        <end position="89"/>
    </location>
</feature>
<dbReference type="Proteomes" id="UP000596205">
    <property type="component" value="Chromosome 1"/>
</dbReference>
<evidence type="ECO:0000313" key="3">
    <source>
        <dbReference type="EMBL" id="QQK04081.1"/>
    </source>
</evidence>
<protein>
    <submittedName>
        <fullName evidence="3">Phosphatase PAP2 family protein</fullName>
    </submittedName>
</protein>
<dbReference type="EMBL" id="CP066769">
    <property type="protein sequence ID" value="QQK04081.1"/>
    <property type="molecule type" value="Genomic_DNA"/>
</dbReference>
<dbReference type="AlphaFoldDB" id="A0A7T7AIN8"/>
<dbReference type="KEGG" id="bann:JFN94_08005"/>